<dbReference type="InterPro" id="IPR050328">
    <property type="entry name" value="Dev_Immune_Receptor"/>
</dbReference>
<dbReference type="AlphaFoldDB" id="A0A9J6CAV4"/>
<comment type="caution">
    <text evidence="5">The sequence shown here is derived from an EMBL/GenBank/DDBJ whole genome shotgun (WGS) entry which is preliminary data.</text>
</comment>
<keyword evidence="6" id="KW-1185">Reference proteome</keyword>
<name>A0A9J6CAV4_POLVA</name>
<dbReference type="EMBL" id="JADBJN010000002">
    <property type="protein sequence ID" value="KAG5679016.1"/>
    <property type="molecule type" value="Genomic_DNA"/>
</dbReference>
<evidence type="ECO:0000256" key="1">
    <source>
        <dbReference type="ARBA" id="ARBA00022614"/>
    </source>
</evidence>
<dbReference type="InterPro" id="IPR003591">
    <property type="entry name" value="Leu-rich_rpt_typical-subtyp"/>
</dbReference>
<organism evidence="5 6">
    <name type="scientific">Polypedilum vanderplanki</name>
    <name type="common">Sleeping chironomid midge</name>
    <dbReference type="NCBI Taxonomy" id="319348"/>
    <lineage>
        <taxon>Eukaryota</taxon>
        <taxon>Metazoa</taxon>
        <taxon>Ecdysozoa</taxon>
        <taxon>Arthropoda</taxon>
        <taxon>Hexapoda</taxon>
        <taxon>Insecta</taxon>
        <taxon>Pterygota</taxon>
        <taxon>Neoptera</taxon>
        <taxon>Endopterygota</taxon>
        <taxon>Diptera</taxon>
        <taxon>Nematocera</taxon>
        <taxon>Chironomoidea</taxon>
        <taxon>Chironomidae</taxon>
        <taxon>Chironominae</taxon>
        <taxon>Polypedilum</taxon>
        <taxon>Polypedilum</taxon>
    </lineage>
</organism>
<dbReference type="Pfam" id="PF13855">
    <property type="entry name" value="LRR_8"/>
    <property type="match status" value="1"/>
</dbReference>
<keyword evidence="1" id="KW-0433">Leucine-rich repeat</keyword>
<evidence type="ECO:0000256" key="2">
    <source>
        <dbReference type="ARBA" id="ARBA00022729"/>
    </source>
</evidence>
<dbReference type="OrthoDB" id="5954366at2759"/>
<gene>
    <name evidence="5" type="ORF">PVAND_008620</name>
</gene>
<accession>A0A9J6CAV4</accession>
<proteinExistence type="predicted"/>
<dbReference type="SMART" id="SM00369">
    <property type="entry name" value="LRR_TYP"/>
    <property type="match status" value="3"/>
</dbReference>
<evidence type="ECO:0000256" key="4">
    <source>
        <dbReference type="SAM" id="SignalP"/>
    </source>
</evidence>
<dbReference type="InterPro" id="IPR032675">
    <property type="entry name" value="LRR_dom_sf"/>
</dbReference>
<dbReference type="InterPro" id="IPR001611">
    <property type="entry name" value="Leu-rich_rpt"/>
</dbReference>
<feature type="signal peptide" evidence="4">
    <location>
        <begin position="1"/>
        <end position="21"/>
    </location>
</feature>
<dbReference type="PANTHER" id="PTHR24373">
    <property type="entry name" value="SLIT RELATED LEUCINE-RICH REPEAT NEURONAL PROTEIN"/>
    <property type="match status" value="1"/>
</dbReference>
<dbReference type="Proteomes" id="UP001107558">
    <property type="component" value="Chromosome 2"/>
</dbReference>
<reference evidence="5" key="1">
    <citation type="submission" date="2021-03" db="EMBL/GenBank/DDBJ databases">
        <title>Chromosome level genome of the anhydrobiotic midge Polypedilum vanderplanki.</title>
        <authorList>
            <person name="Yoshida Y."/>
            <person name="Kikawada T."/>
            <person name="Gusev O."/>
        </authorList>
    </citation>
    <scope>NUCLEOTIDE SEQUENCE</scope>
    <source>
        <strain evidence="5">NIAS01</strain>
        <tissue evidence="5">Whole body or cell culture</tissue>
    </source>
</reference>
<protein>
    <submittedName>
        <fullName evidence="5">Uncharacterized protein</fullName>
    </submittedName>
</protein>
<keyword evidence="2 4" id="KW-0732">Signal</keyword>
<dbReference type="PANTHER" id="PTHR24373:SF275">
    <property type="entry name" value="TIR DOMAIN-CONTAINING PROTEIN"/>
    <property type="match status" value="1"/>
</dbReference>
<evidence type="ECO:0000313" key="5">
    <source>
        <dbReference type="EMBL" id="KAG5679016.1"/>
    </source>
</evidence>
<keyword evidence="3" id="KW-0677">Repeat</keyword>
<dbReference type="SUPFAM" id="SSF52058">
    <property type="entry name" value="L domain-like"/>
    <property type="match status" value="1"/>
</dbReference>
<evidence type="ECO:0000256" key="3">
    <source>
        <dbReference type="ARBA" id="ARBA00022737"/>
    </source>
</evidence>
<sequence>MWLVLLILITLGINFCHLSYSNDNEYAVIKLQCYFESFGNDGFGCRTVNLTSNSRRTFIKSILRLSTTNSKSKSKATNNDVNTFYSYNGNITFIPKQIGEHFPNLNNFIITKTGLKYIEWRDFKHMGHLEMIKLNENKIEAISQCAFHYLENLKSINLDGNRIQILPLKLLTNLPNLTEFSANDNDITHLMTEMFKENQNLKTLLMNRNKIEVIEIDFHGWNIDRVEFKNNTCINMKYICCAHVIFKNFTEHIKKNCGGPDFC</sequence>
<dbReference type="Gene3D" id="3.80.10.10">
    <property type="entry name" value="Ribonuclease Inhibitor"/>
    <property type="match status" value="1"/>
</dbReference>
<evidence type="ECO:0000313" key="6">
    <source>
        <dbReference type="Proteomes" id="UP001107558"/>
    </source>
</evidence>
<feature type="chain" id="PRO_5039929667" evidence="4">
    <location>
        <begin position="22"/>
        <end position="263"/>
    </location>
</feature>